<evidence type="ECO:0000313" key="3">
    <source>
        <dbReference type="EMBL" id="AWL12470.1"/>
    </source>
</evidence>
<evidence type="ECO:0000256" key="1">
    <source>
        <dbReference type="ARBA" id="ARBA00022723"/>
    </source>
</evidence>
<dbReference type="GO" id="GO:0006749">
    <property type="term" value="P:glutathione metabolic process"/>
    <property type="evidence" value="ECO:0007669"/>
    <property type="project" value="InterPro"/>
</dbReference>
<dbReference type="PANTHER" id="PTHR43084:SF1">
    <property type="entry name" value="PERSULFIDE DIOXYGENASE ETHE1, MITOCHONDRIAL"/>
    <property type="match status" value="1"/>
</dbReference>
<dbReference type="Proteomes" id="UP000245728">
    <property type="component" value="Chromosome"/>
</dbReference>
<dbReference type="InterPro" id="IPR036866">
    <property type="entry name" value="RibonucZ/Hydroxyglut_hydro"/>
</dbReference>
<dbReference type="GO" id="GO:0046872">
    <property type="term" value="F:metal ion binding"/>
    <property type="evidence" value="ECO:0007669"/>
    <property type="project" value="UniProtKB-KW"/>
</dbReference>
<dbReference type="InterPro" id="IPR001279">
    <property type="entry name" value="Metallo-B-lactamas"/>
</dbReference>
<dbReference type="AlphaFoldDB" id="A0A2S2E5G5"/>
<gene>
    <name evidence="3" type="ORF">HMF8227_02000</name>
</gene>
<dbReference type="RefSeq" id="WP_109340042.1">
    <property type="nucleotide sequence ID" value="NZ_CP029347.1"/>
</dbReference>
<proteinExistence type="predicted"/>
<dbReference type="Gene3D" id="3.60.15.10">
    <property type="entry name" value="Ribonuclease Z/Hydroxyacylglutathione hydrolase-like"/>
    <property type="match status" value="1"/>
</dbReference>
<dbReference type="GO" id="GO:0050313">
    <property type="term" value="F:sulfur dioxygenase activity"/>
    <property type="evidence" value="ECO:0007669"/>
    <property type="project" value="InterPro"/>
</dbReference>
<dbReference type="CDD" id="cd07724">
    <property type="entry name" value="POD-like_MBL-fold"/>
    <property type="match status" value="1"/>
</dbReference>
<dbReference type="KEGG" id="salh:HMF8227_02000"/>
<organism evidence="3 4">
    <name type="scientific">Saliniradius amylolyticus</name>
    <dbReference type="NCBI Taxonomy" id="2183582"/>
    <lineage>
        <taxon>Bacteria</taxon>
        <taxon>Pseudomonadati</taxon>
        <taxon>Pseudomonadota</taxon>
        <taxon>Gammaproteobacteria</taxon>
        <taxon>Alteromonadales</taxon>
        <taxon>Alteromonadaceae</taxon>
        <taxon>Saliniradius</taxon>
    </lineage>
</organism>
<dbReference type="PANTHER" id="PTHR43084">
    <property type="entry name" value="PERSULFIDE DIOXYGENASE ETHE1"/>
    <property type="match status" value="1"/>
</dbReference>
<feature type="domain" description="Metallo-beta-lactamase" evidence="2">
    <location>
        <begin position="14"/>
        <end position="204"/>
    </location>
</feature>
<dbReference type="OrthoDB" id="9784009at2"/>
<protein>
    <submittedName>
        <fullName evidence="3">Putative metallo-hydrolase</fullName>
    </submittedName>
</protein>
<name>A0A2S2E5G5_9ALTE</name>
<accession>A0A2S2E5G5</accession>
<keyword evidence="1" id="KW-0479">Metal-binding</keyword>
<dbReference type="GO" id="GO:0016787">
    <property type="term" value="F:hydrolase activity"/>
    <property type="evidence" value="ECO:0007669"/>
    <property type="project" value="UniProtKB-KW"/>
</dbReference>
<keyword evidence="3" id="KW-0378">Hydrolase</keyword>
<keyword evidence="4" id="KW-1185">Reference proteome</keyword>
<dbReference type="EMBL" id="CP029347">
    <property type="protein sequence ID" value="AWL12470.1"/>
    <property type="molecule type" value="Genomic_DNA"/>
</dbReference>
<dbReference type="GO" id="GO:0070813">
    <property type="term" value="P:hydrogen sulfide metabolic process"/>
    <property type="evidence" value="ECO:0007669"/>
    <property type="project" value="TreeGrafter"/>
</dbReference>
<evidence type="ECO:0000259" key="2">
    <source>
        <dbReference type="SMART" id="SM00849"/>
    </source>
</evidence>
<sequence length="289" mass="31749">MTINVQHFYHEDTGTLTYVIHEPSSAEAAVIDPVLDFDYAAGRTDTTSIDAIVAYLRQNRLTLKWVLETHAHADHLTAAQHLKKQLGGTIAIGRGITQVQSTFCEVFNLGEEQDVTGRDFDHLFAEGEHFSLGSVEGQILATPGHTNDSISYVIDGNAFVGDTLFMPDAGTARCDFPGGSASLLYQSIQKLYALGDEIKIWACHDYKPEGRELRYMATVAEHKANNIHVNADTSEAAFVEKREARDATLAMPRLIVPSIQVNIRAGLLPEPESNGVRYLKVPLNHLGCT</sequence>
<evidence type="ECO:0000313" key="4">
    <source>
        <dbReference type="Proteomes" id="UP000245728"/>
    </source>
</evidence>
<dbReference type="InterPro" id="IPR044528">
    <property type="entry name" value="POD-like_MBL-fold"/>
</dbReference>
<reference evidence="3 4" key="1">
    <citation type="submission" date="2018-05" db="EMBL/GenBank/DDBJ databases">
        <title>Salinimonas sp. HMF8227 Genome sequencing and assembly.</title>
        <authorList>
            <person name="Kang H."/>
            <person name="Kang J."/>
            <person name="Cha I."/>
            <person name="Kim H."/>
            <person name="Joh K."/>
        </authorList>
    </citation>
    <scope>NUCLEOTIDE SEQUENCE [LARGE SCALE GENOMIC DNA]</scope>
    <source>
        <strain evidence="3 4">HMF8227</strain>
    </source>
</reference>
<dbReference type="SUPFAM" id="SSF56281">
    <property type="entry name" value="Metallo-hydrolase/oxidoreductase"/>
    <property type="match status" value="1"/>
</dbReference>
<dbReference type="InterPro" id="IPR051682">
    <property type="entry name" value="Mito_Persulfide_Diox"/>
</dbReference>
<dbReference type="Pfam" id="PF00753">
    <property type="entry name" value="Lactamase_B"/>
    <property type="match status" value="1"/>
</dbReference>
<dbReference type="SMART" id="SM00849">
    <property type="entry name" value="Lactamase_B"/>
    <property type="match status" value="1"/>
</dbReference>